<comment type="caution">
    <text evidence="3">The sequence shown here is derived from an EMBL/GenBank/DDBJ whole genome shotgun (WGS) entry which is preliminary data.</text>
</comment>
<gene>
    <name evidence="3" type="ORF">FMM08_05715</name>
</gene>
<dbReference type="Gene3D" id="3.40.50.850">
    <property type="entry name" value="Isochorismatase-like"/>
    <property type="match status" value="1"/>
</dbReference>
<evidence type="ECO:0000313" key="3">
    <source>
        <dbReference type="EMBL" id="TXR56992.1"/>
    </source>
</evidence>
<protein>
    <submittedName>
        <fullName evidence="3">Cysteine hydrolase</fullName>
    </submittedName>
</protein>
<dbReference type="CDD" id="cd00431">
    <property type="entry name" value="cysteine_hydrolases"/>
    <property type="match status" value="1"/>
</dbReference>
<dbReference type="OrthoDB" id="5794853at2"/>
<organism evidence="3 4">
    <name type="scientific">Quadrisphaera setariae</name>
    <dbReference type="NCBI Taxonomy" id="2593304"/>
    <lineage>
        <taxon>Bacteria</taxon>
        <taxon>Bacillati</taxon>
        <taxon>Actinomycetota</taxon>
        <taxon>Actinomycetes</taxon>
        <taxon>Kineosporiales</taxon>
        <taxon>Kineosporiaceae</taxon>
        <taxon>Quadrisphaera</taxon>
    </lineage>
</organism>
<dbReference type="EMBL" id="VKAC01000003">
    <property type="protein sequence ID" value="TXR56992.1"/>
    <property type="molecule type" value="Genomic_DNA"/>
</dbReference>
<dbReference type="InterPro" id="IPR000868">
    <property type="entry name" value="Isochorismatase-like_dom"/>
</dbReference>
<dbReference type="RefSeq" id="WP_147925413.1">
    <property type="nucleotide sequence ID" value="NZ_VKAC01000003.1"/>
</dbReference>
<dbReference type="Proteomes" id="UP000321234">
    <property type="component" value="Unassembled WGS sequence"/>
</dbReference>
<dbReference type="GO" id="GO:0016787">
    <property type="term" value="F:hydrolase activity"/>
    <property type="evidence" value="ECO:0007669"/>
    <property type="project" value="UniProtKB-KW"/>
</dbReference>
<sequence>MPVRPDHAVTATDSGGLDARVHDWSIAQREYERMEARRGRRHAYTHLDPARTALVVIDVMPFFVDEPDLPHCRGVLPQIVALAEALRAAGGTTAWVVSPGTGTPPTPAAVEFFGQRVADLYAASGGGGSPRERLWPGFDVHPEDLVVEKTAASAFFPDRCDLPQLLEDRDIDTVVITGMVTNVCCESSARDAATLGYRVVFVADANAAVDDTAQNATLTTVYRTFGDVRTTADVLEMVCG</sequence>
<name>A0A5C8ZGI3_9ACTN</name>
<proteinExistence type="predicted"/>
<dbReference type="AlphaFoldDB" id="A0A5C8ZGI3"/>
<dbReference type="PANTHER" id="PTHR43540:SF6">
    <property type="entry name" value="ISOCHORISMATASE-LIKE DOMAIN-CONTAINING PROTEIN"/>
    <property type="match status" value="1"/>
</dbReference>
<dbReference type="PANTHER" id="PTHR43540">
    <property type="entry name" value="PEROXYUREIDOACRYLATE/UREIDOACRYLATE AMIDOHYDROLASE-RELATED"/>
    <property type="match status" value="1"/>
</dbReference>
<dbReference type="Pfam" id="PF00857">
    <property type="entry name" value="Isochorismatase"/>
    <property type="match status" value="1"/>
</dbReference>
<keyword evidence="4" id="KW-1185">Reference proteome</keyword>
<evidence type="ECO:0000313" key="4">
    <source>
        <dbReference type="Proteomes" id="UP000321234"/>
    </source>
</evidence>
<dbReference type="SUPFAM" id="SSF52499">
    <property type="entry name" value="Isochorismatase-like hydrolases"/>
    <property type="match status" value="1"/>
</dbReference>
<reference evidence="3 4" key="1">
    <citation type="submission" date="2019-07" db="EMBL/GenBank/DDBJ databases">
        <title>Quadrisphaera sp. strain DD2A genome sequencing and assembly.</title>
        <authorList>
            <person name="Kim I."/>
        </authorList>
    </citation>
    <scope>NUCLEOTIDE SEQUENCE [LARGE SCALE GENOMIC DNA]</scope>
    <source>
        <strain evidence="3 4">DD2A</strain>
    </source>
</reference>
<evidence type="ECO:0000259" key="2">
    <source>
        <dbReference type="Pfam" id="PF00857"/>
    </source>
</evidence>
<keyword evidence="1 3" id="KW-0378">Hydrolase</keyword>
<feature type="domain" description="Isochorismatase-like" evidence="2">
    <location>
        <begin position="52"/>
        <end position="233"/>
    </location>
</feature>
<dbReference type="InterPro" id="IPR036380">
    <property type="entry name" value="Isochorismatase-like_sf"/>
</dbReference>
<dbReference type="InterPro" id="IPR050272">
    <property type="entry name" value="Isochorismatase-like_hydrls"/>
</dbReference>
<accession>A0A5C8ZGI3</accession>
<evidence type="ECO:0000256" key="1">
    <source>
        <dbReference type="ARBA" id="ARBA00022801"/>
    </source>
</evidence>